<feature type="domain" description="Ig-like" evidence="3">
    <location>
        <begin position="65"/>
        <end position="129"/>
    </location>
</feature>
<dbReference type="InterPro" id="IPR013783">
    <property type="entry name" value="Ig-like_fold"/>
</dbReference>
<dbReference type="PROSITE" id="PS51257">
    <property type="entry name" value="PROKAR_LIPOPROTEIN"/>
    <property type="match status" value="1"/>
</dbReference>
<feature type="transmembrane region" description="Helical" evidence="1">
    <location>
        <begin position="152"/>
        <end position="173"/>
    </location>
</feature>
<evidence type="ECO:0000313" key="5">
    <source>
        <dbReference type="Proteomes" id="UP000246464"/>
    </source>
</evidence>
<keyword evidence="5" id="KW-1185">Reference proteome</keyword>
<protein>
    <recommendedName>
        <fullName evidence="3">Ig-like domain-containing protein</fullName>
    </recommendedName>
</protein>
<dbReference type="EMBL" id="CP026255">
    <property type="protein sequence ID" value="AWP12152.1"/>
    <property type="molecule type" value="Genomic_DNA"/>
</dbReference>
<dbReference type="InterPro" id="IPR007110">
    <property type="entry name" value="Ig-like_dom"/>
</dbReference>
<accession>A0A2U9C6G7</accession>
<dbReference type="Proteomes" id="UP000246464">
    <property type="component" value="Chromosome 13"/>
</dbReference>
<dbReference type="Gene3D" id="2.60.40.10">
    <property type="entry name" value="Immunoglobulins"/>
    <property type="match status" value="1"/>
</dbReference>
<dbReference type="EMBL" id="CP026255">
    <property type="protein sequence ID" value="AWP12153.1"/>
    <property type="molecule type" value="Genomic_DNA"/>
</dbReference>
<evidence type="ECO:0000256" key="1">
    <source>
        <dbReference type="SAM" id="Phobius"/>
    </source>
</evidence>
<dbReference type="EMBL" id="CP026255">
    <property type="protein sequence ID" value="AWP12154.1"/>
    <property type="molecule type" value="Genomic_DNA"/>
</dbReference>
<dbReference type="AlphaFoldDB" id="A0A2U9C6G7"/>
<organism evidence="4 5">
    <name type="scientific">Scophthalmus maximus</name>
    <name type="common">Turbot</name>
    <name type="synonym">Psetta maxima</name>
    <dbReference type="NCBI Taxonomy" id="52904"/>
    <lineage>
        <taxon>Eukaryota</taxon>
        <taxon>Metazoa</taxon>
        <taxon>Chordata</taxon>
        <taxon>Craniata</taxon>
        <taxon>Vertebrata</taxon>
        <taxon>Euteleostomi</taxon>
        <taxon>Actinopterygii</taxon>
        <taxon>Neopterygii</taxon>
        <taxon>Teleostei</taxon>
        <taxon>Neoteleostei</taxon>
        <taxon>Acanthomorphata</taxon>
        <taxon>Carangaria</taxon>
        <taxon>Pleuronectiformes</taxon>
        <taxon>Pleuronectoidei</taxon>
        <taxon>Scophthalmidae</taxon>
        <taxon>Scophthalmus</taxon>
    </lineage>
</organism>
<sequence>MKEMFQYLLFGQLFIAGVGSACVSDKCLRCNITGATPADFCPSCQDTCINDTVYANMSADCKKAFQVSINSSGSSVNEGDDITLTCVHDLPSLALTFGWKKKQEIQENENKSELFLKGVRPSMSSQYICFLNSSCGYYESLPHGVTVKNNSVILLVICGISSLALVLLMGLALKFKMKRDNAKQRERVEHRIQAGKIRDPAPIVPRAS</sequence>
<evidence type="ECO:0000259" key="3">
    <source>
        <dbReference type="PROSITE" id="PS50835"/>
    </source>
</evidence>
<dbReference type="EMBL" id="CP026255">
    <property type="protein sequence ID" value="AWP12156.1"/>
    <property type="molecule type" value="Genomic_DNA"/>
</dbReference>
<dbReference type="InterPro" id="IPR036179">
    <property type="entry name" value="Ig-like_dom_sf"/>
</dbReference>
<keyword evidence="2" id="KW-0732">Signal</keyword>
<dbReference type="PROSITE" id="PS50835">
    <property type="entry name" value="IG_LIKE"/>
    <property type="match status" value="1"/>
</dbReference>
<name>A0A2U9C6G7_SCOMX</name>
<keyword evidence="1" id="KW-1133">Transmembrane helix</keyword>
<evidence type="ECO:0000313" key="4">
    <source>
        <dbReference type="EMBL" id="AWP12155.1"/>
    </source>
</evidence>
<dbReference type="InterPro" id="IPR003599">
    <property type="entry name" value="Ig_sub"/>
</dbReference>
<reference evidence="4 5" key="1">
    <citation type="submission" date="2017-12" db="EMBL/GenBank/DDBJ databases">
        <title>Integrating genomic resources of turbot (Scophthalmus maximus) in depth evaluation of genetic and physical mapping variation across individuals.</title>
        <authorList>
            <person name="Martinez P."/>
        </authorList>
    </citation>
    <scope>NUCLEOTIDE SEQUENCE [LARGE SCALE GENOMIC DNA]</scope>
</reference>
<keyword evidence="1" id="KW-0812">Transmembrane</keyword>
<keyword evidence="1" id="KW-0472">Membrane</keyword>
<feature type="signal peptide" evidence="2">
    <location>
        <begin position="1"/>
        <end position="20"/>
    </location>
</feature>
<proteinExistence type="predicted"/>
<dbReference type="SUPFAM" id="SSF48726">
    <property type="entry name" value="Immunoglobulin"/>
    <property type="match status" value="1"/>
</dbReference>
<evidence type="ECO:0000256" key="2">
    <source>
        <dbReference type="SAM" id="SignalP"/>
    </source>
</evidence>
<gene>
    <name evidence="4" type="ORF">SMAX5B_008815</name>
</gene>
<feature type="chain" id="PRO_5033771192" description="Ig-like domain-containing protein" evidence="2">
    <location>
        <begin position="21"/>
        <end position="208"/>
    </location>
</feature>
<dbReference type="EMBL" id="CP026255">
    <property type="protein sequence ID" value="AWP12155.1"/>
    <property type="molecule type" value="Genomic_DNA"/>
</dbReference>
<dbReference type="SMART" id="SM00409">
    <property type="entry name" value="IG"/>
    <property type="match status" value="1"/>
</dbReference>